<dbReference type="PIRSF" id="PIRSF002741">
    <property type="entry name" value="MppA"/>
    <property type="match status" value="1"/>
</dbReference>
<comment type="subcellular location">
    <subcellularLocation>
        <location evidence="1">Periplasm</location>
    </subcellularLocation>
</comment>
<dbReference type="Gene3D" id="3.10.105.10">
    <property type="entry name" value="Dipeptide-binding Protein, Domain 3"/>
    <property type="match status" value="1"/>
</dbReference>
<evidence type="ECO:0000313" key="5">
    <source>
        <dbReference type="EMBL" id="MEE7493477.1"/>
    </source>
</evidence>
<feature type="domain" description="Solute-binding protein family 5" evidence="4">
    <location>
        <begin position="91"/>
        <end position="438"/>
    </location>
</feature>
<organism evidence="5 6">
    <name type="scientific">Methylobacterium oryzae</name>
    <dbReference type="NCBI Taxonomy" id="334852"/>
    <lineage>
        <taxon>Bacteria</taxon>
        <taxon>Pseudomonadati</taxon>
        <taxon>Pseudomonadota</taxon>
        <taxon>Alphaproteobacteria</taxon>
        <taxon>Hyphomicrobiales</taxon>
        <taxon>Methylobacteriaceae</taxon>
        <taxon>Methylobacterium</taxon>
    </lineage>
</organism>
<dbReference type="SUPFAM" id="SSF53850">
    <property type="entry name" value="Periplasmic binding protein-like II"/>
    <property type="match status" value="1"/>
</dbReference>
<keyword evidence="3" id="KW-0732">Signal</keyword>
<evidence type="ECO:0000313" key="6">
    <source>
        <dbReference type="Proteomes" id="UP001355206"/>
    </source>
</evidence>
<protein>
    <submittedName>
        <fullName evidence="5">ABC transporter substrate-binding protein</fullName>
    </submittedName>
</protein>
<dbReference type="Proteomes" id="UP001355206">
    <property type="component" value="Unassembled WGS sequence"/>
</dbReference>
<evidence type="ECO:0000256" key="2">
    <source>
        <dbReference type="ARBA" id="ARBA00005695"/>
    </source>
</evidence>
<dbReference type="EMBL" id="MLCA01000014">
    <property type="protein sequence ID" value="MEE7493477.1"/>
    <property type="molecule type" value="Genomic_DNA"/>
</dbReference>
<comment type="caution">
    <text evidence="5">The sequence shown here is derived from an EMBL/GenBank/DDBJ whole genome shotgun (WGS) entry which is preliminary data.</text>
</comment>
<dbReference type="PANTHER" id="PTHR30290">
    <property type="entry name" value="PERIPLASMIC BINDING COMPONENT OF ABC TRANSPORTER"/>
    <property type="match status" value="1"/>
</dbReference>
<dbReference type="Gene3D" id="3.90.76.10">
    <property type="entry name" value="Dipeptide-binding Protein, Domain 1"/>
    <property type="match status" value="1"/>
</dbReference>
<proteinExistence type="inferred from homology"/>
<dbReference type="PANTHER" id="PTHR30290:SF38">
    <property type="entry name" value="D,D-DIPEPTIDE-BINDING PERIPLASMIC PROTEIN DDPA-RELATED"/>
    <property type="match status" value="1"/>
</dbReference>
<comment type="similarity">
    <text evidence="2">Belongs to the bacterial solute-binding protein 5 family.</text>
</comment>
<keyword evidence="6" id="KW-1185">Reference proteome</keyword>
<name>A0ABU7TUQ3_9HYPH</name>
<dbReference type="Gene3D" id="3.40.190.10">
    <property type="entry name" value="Periplasmic binding protein-like II"/>
    <property type="match status" value="1"/>
</dbReference>
<evidence type="ECO:0000259" key="4">
    <source>
        <dbReference type="Pfam" id="PF00496"/>
    </source>
</evidence>
<dbReference type="Pfam" id="PF00496">
    <property type="entry name" value="SBP_bac_5"/>
    <property type="match status" value="1"/>
</dbReference>
<evidence type="ECO:0000256" key="1">
    <source>
        <dbReference type="ARBA" id="ARBA00004418"/>
    </source>
</evidence>
<dbReference type="CDD" id="cd08517">
    <property type="entry name" value="PBP2_NikA_DppA_OppA_like_13"/>
    <property type="match status" value="1"/>
</dbReference>
<dbReference type="InterPro" id="IPR000914">
    <property type="entry name" value="SBP_5_dom"/>
</dbReference>
<dbReference type="InterPro" id="IPR030678">
    <property type="entry name" value="Peptide/Ni-bd"/>
</dbReference>
<sequence>MGWTLQESSGLSRTSDVTDLSRRTVLALPLGLAAAASGARAAEPRRGGTMVMIVHPEPSTLAHYAVSAGNIPPIATQVYEGLCTYDWDQNPQPNLAKSWEVAPDGKTITFKLQDGVTFHNGKPFTSADVQYSFMEILKKYNPIAPVMLAELVAVDTPDPMTAILRLANPAPYIMKALSGRDLPILCRSVFEGTDVLQNTSANKPIGTGPFKFTSWERGQFVRLDRNEHYWKPGLPYLNRIVARFIPDAATRSAAMEAGEAHFAGYSAVNYADLARMKTNPILDLTTKGYEMTPAQSVLELNGRHPHLQKKNVRQAIAYAIDRKVILKDVMFGYGLPATGPLSRKFKTAGLYTDDVRQYDVPDRLDIANKLLDQAGAPRGADGTRFALHLEVNSFGEQWLRQAEYLKQALAVVGIAVTLRSEDTATWLRRVYTNYDYDLNEPFLSQGVDPVYGLNKQFLTSQIRKGVTFVNDTFYSNPEVDRMLGEGAREPDPEKRAALYNKVQQILAEDSPMIWLIDVQYVSVFNRRLKDHTTGPLGTQQAFERAWMDT</sequence>
<gene>
    <name evidence="5" type="ORF">MOTC310_24730</name>
</gene>
<dbReference type="InterPro" id="IPR039424">
    <property type="entry name" value="SBP_5"/>
</dbReference>
<evidence type="ECO:0000256" key="3">
    <source>
        <dbReference type="ARBA" id="ARBA00022729"/>
    </source>
</evidence>
<reference evidence="5 6" key="1">
    <citation type="journal article" date="2012" name="Genet. Mol. Biol.">
        <title>Analysis of 16S rRNA and mxaF genes revealing insights into Methylobacterium niche-specific plant association.</title>
        <authorList>
            <person name="Dourado M.N."/>
            <person name="Andreote F.D."/>
            <person name="Dini-Andreote F."/>
            <person name="Conti R."/>
            <person name="Araujo J.M."/>
            <person name="Araujo W.L."/>
        </authorList>
    </citation>
    <scope>NUCLEOTIDE SEQUENCE [LARGE SCALE GENOMIC DNA]</scope>
    <source>
        <strain evidence="5 6">TC3-10</strain>
    </source>
</reference>
<accession>A0ABU7TUQ3</accession>